<proteinExistence type="predicted"/>
<dbReference type="Gene3D" id="1.10.10.60">
    <property type="entry name" value="Homeodomain-like"/>
    <property type="match status" value="1"/>
</dbReference>
<organism evidence="5 6">
    <name type="scientific">Aquimarina gracilis</name>
    <dbReference type="NCBI Taxonomy" id="874422"/>
    <lineage>
        <taxon>Bacteria</taxon>
        <taxon>Pseudomonadati</taxon>
        <taxon>Bacteroidota</taxon>
        <taxon>Flavobacteriia</taxon>
        <taxon>Flavobacteriales</taxon>
        <taxon>Flavobacteriaceae</taxon>
        <taxon>Aquimarina</taxon>
    </lineage>
</organism>
<accession>A0ABU5ZRW7</accession>
<keyword evidence="6" id="KW-1185">Reference proteome</keyword>
<sequence>MRREIVVFKDIATLLRGLKTVTPKHPHFQIHRFEDAPETQVNETTIFRSNTYVVILLLDGEADYKIGLHDYHMGPGSLYFLGPQHLRYYKRNENNWKGFVCIFTDEFTTNTKLPNHFNDYPFYSLKGNQKFQLEGKLLQKFTQLITQLYHYFEVSALENCWHQLHIILNESRKLHRELYEESEVKPGTQLVIDFNSALEKHFYDVATNKAEYIFSVNDFAQILHIHPNHLSNTLKKYTGETAGQLIKKRTVLEAKSLLLSTEMSVSQVAYFLKFNDTSYFTKFFKGAEGSTPKEFQRSNKR</sequence>
<dbReference type="PANTHER" id="PTHR43280">
    <property type="entry name" value="ARAC-FAMILY TRANSCRIPTIONAL REGULATOR"/>
    <property type="match status" value="1"/>
</dbReference>
<dbReference type="RefSeq" id="WP_324178840.1">
    <property type="nucleotide sequence ID" value="NZ_BAABAW010000003.1"/>
</dbReference>
<dbReference type="SMART" id="SM00342">
    <property type="entry name" value="HTH_ARAC"/>
    <property type="match status" value="1"/>
</dbReference>
<protein>
    <submittedName>
        <fullName evidence="5">Helix-turn-helix transcriptional regulator</fullName>
    </submittedName>
</protein>
<evidence type="ECO:0000313" key="5">
    <source>
        <dbReference type="EMBL" id="MEB3344802.1"/>
    </source>
</evidence>
<keyword evidence="3" id="KW-0804">Transcription</keyword>
<dbReference type="InterPro" id="IPR009057">
    <property type="entry name" value="Homeodomain-like_sf"/>
</dbReference>
<name>A0ABU5ZRW7_9FLAO</name>
<keyword evidence="1" id="KW-0805">Transcription regulation</keyword>
<dbReference type="PANTHER" id="PTHR43280:SF32">
    <property type="entry name" value="TRANSCRIPTIONAL REGULATORY PROTEIN"/>
    <property type="match status" value="1"/>
</dbReference>
<dbReference type="SUPFAM" id="SSF51182">
    <property type="entry name" value="RmlC-like cupins"/>
    <property type="match status" value="1"/>
</dbReference>
<dbReference type="InterPro" id="IPR011051">
    <property type="entry name" value="RmlC_Cupin_sf"/>
</dbReference>
<evidence type="ECO:0000256" key="3">
    <source>
        <dbReference type="ARBA" id="ARBA00023163"/>
    </source>
</evidence>
<dbReference type="EMBL" id="JAYKLX010000002">
    <property type="protein sequence ID" value="MEB3344802.1"/>
    <property type="molecule type" value="Genomic_DNA"/>
</dbReference>
<dbReference type="InterPro" id="IPR018060">
    <property type="entry name" value="HTH_AraC"/>
</dbReference>
<evidence type="ECO:0000259" key="4">
    <source>
        <dbReference type="PROSITE" id="PS01124"/>
    </source>
</evidence>
<gene>
    <name evidence="5" type="ORF">U6A24_04990</name>
</gene>
<dbReference type="SUPFAM" id="SSF46689">
    <property type="entry name" value="Homeodomain-like"/>
    <property type="match status" value="1"/>
</dbReference>
<dbReference type="Pfam" id="PF12833">
    <property type="entry name" value="HTH_18"/>
    <property type="match status" value="1"/>
</dbReference>
<comment type="caution">
    <text evidence="5">The sequence shown here is derived from an EMBL/GenBank/DDBJ whole genome shotgun (WGS) entry which is preliminary data.</text>
</comment>
<dbReference type="PROSITE" id="PS01124">
    <property type="entry name" value="HTH_ARAC_FAMILY_2"/>
    <property type="match status" value="1"/>
</dbReference>
<evidence type="ECO:0000256" key="2">
    <source>
        <dbReference type="ARBA" id="ARBA00023125"/>
    </source>
</evidence>
<dbReference type="Proteomes" id="UP001327027">
    <property type="component" value="Unassembled WGS sequence"/>
</dbReference>
<reference evidence="5 6" key="1">
    <citation type="journal article" date="2013" name="Int. J. Syst. Evol. Microbiol.">
        <title>Aquimarina gracilis sp. nov., isolated from the gut microflora of a mussel, Mytilus coruscus, and emended description of Aquimarina spongiae.</title>
        <authorList>
            <person name="Park S.C."/>
            <person name="Choe H.N."/>
            <person name="Baik K.S."/>
            <person name="Seong C.N."/>
        </authorList>
    </citation>
    <scope>NUCLEOTIDE SEQUENCE [LARGE SCALE GENOMIC DNA]</scope>
    <source>
        <strain evidence="5 6">PSC32</strain>
    </source>
</reference>
<evidence type="ECO:0000256" key="1">
    <source>
        <dbReference type="ARBA" id="ARBA00023015"/>
    </source>
</evidence>
<feature type="domain" description="HTH araC/xylS-type" evidence="4">
    <location>
        <begin position="199"/>
        <end position="298"/>
    </location>
</feature>
<evidence type="ECO:0000313" key="6">
    <source>
        <dbReference type="Proteomes" id="UP001327027"/>
    </source>
</evidence>
<keyword evidence="2" id="KW-0238">DNA-binding</keyword>